<proteinExistence type="evidence at protein level"/>
<protein>
    <recommendedName>
        <fullName evidence="10">BHLH domain-containing protein</fullName>
    </recommendedName>
</protein>
<dbReference type="PANTHER" id="PTHR33124">
    <property type="entry name" value="TRANSCRIPTION FACTOR IBH1-LIKE 1"/>
    <property type="match status" value="1"/>
</dbReference>
<dbReference type="CDD" id="cd11444">
    <property type="entry name" value="bHLH_AtIBH1_like"/>
    <property type="match status" value="1"/>
</dbReference>
<evidence type="ECO:0007829" key="9">
    <source>
        <dbReference type="PeptideAtlas" id="A0A1D6NI31"/>
    </source>
</evidence>
<keyword evidence="8" id="KW-1185">Reference proteome</keyword>
<sequence>MEDLQHHVEGVRARGRHHHQHQLVRERGRRRIVKAAAAEERALVVPPEEETSTEDKLLEGPRDHEGDDEEVVVEQKVALLRQLVPGGEGMAVEGLLEETADYIAALKAQVGAMRALTCLLSGSGSGSDLDALRPESLAAGVLTPDNPM</sequence>
<evidence type="ECO:0000256" key="1">
    <source>
        <dbReference type="ARBA" id="ARBA00004123"/>
    </source>
</evidence>
<feature type="region of interest" description="Disordered" evidence="5">
    <location>
        <begin position="1"/>
        <end position="27"/>
    </location>
</feature>
<evidence type="ECO:0000256" key="2">
    <source>
        <dbReference type="ARBA" id="ARBA00023015"/>
    </source>
</evidence>
<dbReference type="Proteomes" id="UP000007305">
    <property type="component" value="Chromosome 3"/>
</dbReference>
<dbReference type="AlphaFoldDB" id="A0A1D6NI31"/>
<evidence type="ECO:0000256" key="5">
    <source>
        <dbReference type="SAM" id="MobiDB-lite"/>
    </source>
</evidence>
<name>A0A1D6NI31_MAIZE</name>
<dbReference type="PaxDb" id="4577-GRMZM2G364528_P01"/>
<feature type="compositionally biased region" description="Basic and acidic residues" evidence="5">
    <location>
        <begin position="1"/>
        <end position="12"/>
    </location>
</feature>
<dbReference type="RefSeq" id="NP_001142754.2">
    <property type="nucleotide sequence ID" value="NM_001149282.2"/>
</dbReference>
<evidence type="ECO:0000256" key="4">
    <source>
        <dbReference type="ARBA" id="ARBA00023242"/>
    </source>
</evidence>
<dbReference type="OrthoDB" id="1363133at2759"/>
<dbReference type="eggNOG" id="ENOG502S830">
    <property type="taxonomic scope" value="Eukaryota"/>
</dbReference>
<dbReference type="GeneID" id="100275101"/>
<evidence type="ECO:0000313" key="6">
    <source>
        <dbReference type="EMBL" id="ONM40030.1"/>
    </source>
</evidence>
<reference evidence="7" key="2">
    <citation type="submission" date="2019-07" db="EMBL/GenBank/DDBJ databases">
        <authorList>
            <person name="Seetharam A."/>
            <person name="Woodhouse M."/>
            <person name="Cannon E."/>
        </authorList>
    </citation>
    <scope>NUCLEOTIDE SEQUENCE [LARGE SCALE GENOMIC DNA]</scope>
    <source>
        <strain evidence="7">cv. B73</strain>
    </source>
</reference>
<dbReference type="Gramene" id="Zm00001eb159180_T001">
    <property type="protein sequence ID" value="Zm00001eb159180_P001"/>
    <property type="gene ID" value="Zm00001eb159180"/>
</dbReference>
<keyword evidence="9" id="KW-1267">Proteomics identification</keyword>
<reference evidence="7" key="3">
    <citation type="submission" date="2021-05" db="UniProtKB">
        <authorList>
            <consortium name="EnsemblPlants"/>
        </authorList>
    </citation>
    <scope>IDENTIFICATION</scope>
    <source>
        <strain evidence="7">cv. B73</strain>
    </source>
</reference>
<dbReference type="InterPro" id="IPR044549">
    <property type="entry name" value="bHLH_AtIBH1-like"/>
</dbReference>
<dbReference type="EMBL" id="CM007649">
    <property type="protein sequence ID" value="ONM40030.1"/>
    <property type="molecule type" value="Genomic_DNA"/>
</dbReference>
<dbReference type="InterPro" id="IPR044660">
    <property type="entry name" value="IBH1-like"/>
</dbReference>
<feature type="region of interest" description="Disordered" evidence="5">
    <location>
        <begin position="41"/>
        <end position="70"/>
    </location>
</feature>
<keyword evidence="3" id="KW-0804">Transcription</keyword>
<dbReference type="STRING" id="4577.A0A1D6NI31"/>
<reference evidence="6 8" key="1">
    <citation type="submission" date="2015-12" db="EMBL/GenBank/DDBJ databases">
        <title>Update maize B73 reference genome by single molecule sequencing technologies.</title>
        <authorList>
            <consortium name="Maize Genome Sequencing Project"/>
            <person name="Ware D."/>
        </authorList>
    </citation>
    <scope>NUCLEOTIDE SEQUENCE [LARGE SCALE GENOMIC DNA]</scope>
    <source>
        <strain evidence="8">cv. B73</strain>
        <tissue evidence="6">Seedling</tissue>
    </source>
</reference>
<evidence type="ECO:0000313" key="8">
    <source>
        <dbReference type="Proteomes" id="UP000007305"/>
    </source>
</evidence>
<dbReference type="ExpressionAtlas" id="A0A1D6NI31">
    <property type="expression patterns" value="baseline and differential"/>
</dbReference>
<keyword evidence="4" id="KW-0539">Nucleus</keyword>
<keyword evidence="2" id="KW-0805">Transcription regulation</keyword>
<accession>A0A1D6NI31</accession>
<gene>
    <name evidence="7" type="primary">LOC100275101</name>
    <name evidence="6" type="ORF">ZEAMMB73_Zm00001d044142</name>
</gene>
<evidence type="ECO:0000256" key="3">
    <source>
        <dbReference type="ARBA" id="ARBA00023163"/>
    </source>
</evidence>
<comment type="subcellular location">
    <subcellularLocation>
        <location evidence="1">Nucleus</location>
    </subcellularLocation>
</comment>
<evidence type="ECO:0008006" key="10">
    <source>
        <dbReference type="Google" id="ProtNLM"/>
    </source>
</evidence>
<evidence type="ECO:0000313" key="7">
    <source>
        <dbReference type="EnsemblPlants" id="Zm00001eb159180_P001"/>
    </source>
</evidence>
<dbReference type="EnsemblPlants" id="Zm00001eb159180_T001">
    <property type="protein sequence ID" value="Zm00001eb159180_P001"/>
    <property type="gene ID" value="Zm00001eb159180"/>
</dbReference>
<feature type="compositionally biased region" description="Basic and acidic residues" evidence="5">
    <location>
        <begin position="53"/>
        <end position="65"/>
    </location>
</feature>
<dbReference type="SMR" id="A0A1D6NI31"/>
<dbReference type="PANTHER" id="PTHR33124:SF105">
    <property type="entry name" value="OS01G0630300 PROTEIN"/>
    <property type="match status" value="1"/>
</dbReference>
<feature type="compositionally biased region" description="Basic residues" evidence="5">
    <location>
        <begin position="13"/>
        <end position="27"/>
    </location>
</feature>
<dbReference type="GO" id="GO:0006355">
    <property type="term" value="P:regulation of DNA-templated transcription"/>
    <property type="evidence" value="ECO:0007669"/>
    <property type="project" value="InterPro"/>
</dbReference>
<organism evidence="6">
    <name type="scientific">Zea mays</name>
    <name type="common">Maize</name>
    <dbReference type="NCBI Taxonomy" id="4577"/>
    <lineage>
        <taxon>Eukaryota</taxon>
        <taxon>Viridiplantae</taxon>
        <taxon>Streptophyta</taxon>
        <taxon>Embryophyta</taxon>
        <taxon>Tracheophyta</taxon>
        <taxon>Spermatophyta</taxon>
        <taxon>Magnoliopsida</taxon>
        <taxon>Liliopsida</taxon>
        <taxon>Poales</taxon>
        <taxon>Poaceae</taxon>
        <taxon>PACMAD clade</taxon>
        <taxon>Panicoideae</taxon>
        <taxon>Andropogonodae</taxon>
        <taxon>Andropogoneae</taxon>
        <taxon>Tripsacinae</taxon>
        <taxon>Zea</taxon>
    </lineage>
</organism>
<dbReference type="GO" id="GO:0005634">
    <property type="term" value="C:nucleus"/>
    <property type="evidence" value="ECO:0007669"/>
    <property type="project" value="UniProtKB-SubCell"/>
</dbReference>